<dbReference type="Proteomes" id="UP000474640">
    <property type="component" value="Unassembled WGS sequence"/>
</dbReference>
<dbReference type="PANTHER" id="PTHR24201:SF16">
    <property type="entry name" value="ANKYRIN-1-LIKE-RELATED"/>
    <property type="match status" value="1"/>
</dbReference>
<dbReference type="Pfam" id="PF12796">
    <property type="entry name" value="Ank_2"/>
    <property type="match status" value="5"/>
</dbReference>
<dbReference type="GO" id="GO:0005634">
    <property type="term" value="C:nucleus"/>
    <property type="evidence" value="ECO:0007669"/>
    <property type="project" value="TreeGrafter"/>
</dbReference>
<dbReference type="SUPFAM" id="SSF48403">
    <property type="entry name" value="Ankyrin repeat"/>
    <property type="match status" value="2"/>
</dbReference>
<dbReference type="Gene3D" id="3.40.50.300">
    <property type="entry name" value="P-loop containing nucleotide triphosphate hydrolases"/>
    <property type="match status" value="1"/>
</dbReference>
<dbReference type="InterPro" id="IPR050776">
    <property type="entry name" value="Ank_Repeat/CDKN_Inhibitor"/>
</dbReference>
<gene>
    <name evidence="7" type="ORF">TWF970_010398</name>
</gene>
<organism evidence="7 8">
    <name type="scientific">Orbilia oligospora</name>
    <name type="common">Nematode-trapping fungus</name>
    <name type="synonym">Arthrobotrys oligospora</name>
    <dbReference type="NCBI Taxonomy" id="2813651"/>
    <lineage>
        <taxon>Eukaryota</taxon>
        <taxon>Fungi</taxon>
        <taxon>Dikarya</taxon>
        <taxon>Ascomycota</taxon>
        <taxon>Pezizomycotina</taxon>
        <taxon>Orbiliomycetes</taxon>
        <taxon>Orbiliales</taxon>
        <taxon>Orbiliaceae</taxon>
        <taxon>Orbilia</taxon>
    </lineage>
</organism>
<keyword evidence="2 3" id="KW-0040">ANK repeat</keyword>
<comment type="caution">
    <text evidence="7">The sequence shown here is derived from an EMBL/GenBank/DDBJ whole genome shotgun (WGS) entry which is preliminary data.</text>
</comment>
<evidence type="ECO:0000256" key="1">
    <source>
        <dbReference type="ARBA" id="ARBA00022737"/>
    </source>
</evidence>
<evidence type="ECO:0000259" key="6">
    <source>
        <dbReference type="Pfam" id="PF24883"/>
    </source>
</evidence>
<evidence type="ECO:0000256" key="2">
    <source>
        <dbReference type="ARBA" id="ARBA00023043"/>
    </source>
</evidence>
<dbReference type="PANTHER" id="PTHR24201">
    <property type="entry name" value="ANK_REP_REGION DOMAIN-CONTAINING PROTEIN"/>
    <property type="match status" value="1"/>
</dbReference>
<dbReference type="InterPro" id="IPR036770">
    <property type="entry name" value="Ankyrin_rpt-contain_sf"/>
</dbReference>
<feature type="domain" description="Nephrocystin 3-like N-terminal" evidence="6">
    <location>
        <begin position="77"/>
        <end position="254"/>
    </location>
</feature>
<feature type="domain" description="DUF7069" evidence="5">
    <location>
        <begin position="285"/>
        <end position="343"/>
    </location>
</feature>
<feature type="repeat" description="ANK" evidence="3">
    <location>
        <begin position="680"/>
        <end position="712"/>
    </location>
</feature>
<reference evidence="7 8" key="1">
    <citation type="submission" date="2020-01" db="EMBL/GenBank/DDBJ databases">
        <authorList>
            <person name="Palmer J.M."/>
        </authorList>
    </citation>
    <scope>NUCLEOTIDE SEQUENCE [LARGE SCALE GENOMIC DNA]</scope>
    <source>
        <strain evidence="7 8">TWF970</strain>
    </source>
</reference>
<feature type="repeat" description="ANK" evidence="3">
    <location>
        <begin position="1127"/>
        <end position="1159"/>
    </location>
</feature>
<evidence type="ECO:0000259" key="5">
    <source>
        <dbReference type="Pfam" id="PF23239"/>
    </source>
</evidence>
<dbReference type="Pfam" id="PF24883">
    <property type="entry name" value="NPHP3_N"/>
    <property type="match status" value="1"/>
</dbReference>
<dbReference type="EMBL" id="JAABOJ010000007">
    <property type="protein sequence ID" value="KAF3285330.1"/>
    <property type="molecule type" value="Genomic_DNA"/>
</dbReference>
<dbReference type="SMART" id="SM00248">
    <property type="entry name" value="ANK"/>
    <property type="match status" value="16"/>
</dbReference>
<evidence type="ECO:0000313" key="8">
    <source>
        <dbReference type="Proteomes" id="UP000474640"/>
    </source>
</evidence>
<dbReference type="Pfam" id="PF00023">
    <property type="entry name" value="Ank"/>
    <property type="match status" value="1"/>
</dbReference>
<evidence type="ECO:0000313" key="7">
    <source>
        <dbReference type="EMBL" id="KAF3285330.1"/>
    </source>
</evidence>
<dbReference type="SUPFAM" id="SSF52540">
    <property type="entry name" value="P-loop containing nucleoside triphosphate hydrolases"/>
    <property type="match status" value="1"/>
</dbReference>
<proteinExistence type="predicted"/>
<feature type="repeat" description="ANK" evidence="3">
    <location>
        <begin position="952"/>
        <end position="976"/>
    </location>
</feature>
<evidence type="ECO:0000259" key="4">
    <source>
        <dbReference type="Pfam" id="PF22939"/>
    </source>
</evidence>
<dbReference type="InterPro" id="IPR056884">
    <property type="entry name" value="NPHP3-like_N"/>
</dbReference>
<protein>
    <submittedName>
        <fullName evidence="7">Uncharacterized protein</fullName>
    </submittedName>
</protein>
<dbReference type="Gene3D" id="1.25.40.20">
    <property type="entry name" value="Ankyrin repeat-containing domain"/>
    <property type="match status" value="4"/>
</dbReference>
<dbReference type="InterPro" id="IPR002110">
    <property type="entry name" value="Ankyrin_rpt"/>
</dbReference>
<keyword evidence="1" id="KW-0677">Repeat</keyword>
<feature type="repeat" description="ANK" evidence="3">
    <location>
        <begin position="816"/>
        <end position="840"/>
    </location>
</feature>
<dbReference type="InterPro" id="IPR054471">
    <property type="entry name" value="GPIID_WHD"/>
</dbReference>
<dbReference type="AlphaFoldDB" id="A0A7C8VCQ9"/>
<evidence type="ECO:0000256" key="3">
    <source>
        <dbReference type="PROSITE-ProRule" id="PRU00023"/>
    </source>
</evidence>
<dbReference type="PROSITE" id="PS50297">
    <property type="entry name" value="ANK_REP_REGION"/>
    <property type="match status" value="5"/>
</dbReference>
<dbReference type="InterPro" id="IPR027417">
    <property type="entry name" value="P-loop_NTPase"/>
</dbReference>
<dbReference type="OrthoDB" id="194358at2759"/>
<dbReference type="Pfam" id="PF22939">
    <property type="entry name" value="WHD_GPIID"/>
    <property type="match status" value="1"/>
</dbReference>
<dbReference type="PROSITE" id="PS50088">
    <property type="entry name" value="ANK_REPEAT"/>
    <property type="match status" value="6"/>
</dbReference>
<dbReference type="InterPro" id="IPR055497">
    <property type="entry name" value="DUF7069"/>
</dbReference>
<feature type="repeat" description="ANK" evidence="3">
    <location>
        <begin position="1096"/>
        <end position="1128"/>
    </location>
</feature>
<feature type="domain" description="GPI inositol-deacylase winged helix" evidence="4">
    <location>
        <begin position="363"/>
        <end position="451"/>
    </location>
</feature>
<feature type="repeat" description="ANK" evidence="3">
    <location>
        <begin position="884"/>
        <end position="908"/>
    </location>
</feature>
<name>A0A7C8VCQ9_ORBOL</name>
<accession>A0A7C8VCQ9</accession>
<sequence length="1200" mass="134630">MATIVSMMESTRESAFSNTECRVGFQAGTIINHGQITTVDNQYSSEKLKSRKHSVLQRLYKTSYQEHKDRNPDRVPGTCEWFVTHPRFQEWQESKSKSLWVSADPGCGKSVLAKYLIDSVLTNNKSRTTCYFFFKDDIEDQKSVTNAICCILHQLFSVRRELLSEKILEQFEIRGDNFINSFTALWGTLLSVARASNPSIPSNESESKHNEIVCLLDAIDECEGSGRIQLVKELSKLDGPRGLAPNLKFLLISRPYSEIRHGLIGSRQPRVIHLSGESEEESEKISREIDIYIKARVEDISTQHQLESEDEELLLKNLMSIPNRTYLWVYLTLDLIETDIYTDNIGISEAITRVSRTVNEAYERILNKSHNFEKAKKLLQIVVAAVRPLSLTEMCMALALKNDHQSCSDLRIEPEARFRDHIRDLCGFLIVIKDSRIYLLHQTVKEFLVQNHGVPAQSVQASLASSSPAYKDISNPTNGNPGPGRQYSFKLQDSHLLLTKICIQYLLFKDFEDHPLEGDDMLDEYVKKNGFLDYSAKHWTAHFHESRTILDQTAPGFRANRSETESILKLCDASSKRCPTWFRVYWTTVTDRFPGKFTTMMIVSYFGLTAAIIHLLETDTDQDINLDSKDDTYQRSALSWAAGNGFDYVVELLLGGIGGRWRNISVPFRTGAAVDSQDLYGRTPLVYAIWNRHAAVVNILLKGRAGIAAEDSVKGTPLVYAFCCGNRDIEELVSKRGAKVDLHSDRNGLTAMLFSATSKGQEPVLEFLLKTDKVDPDSRDESERTPLSYAAEWGREGIVEKLLETGKVNPNLRDKSGTTPLLYAAARGQEGTVKILLERGKVDPDLGDGKGRTPLSYIAEWGREGIVERLLETGKVNPNLRDKSGTTPLLYAAARGQEGTVKILLERGKVDPDLGDGKGRTPLSYIAGWGQEGNVKLLIETDKVNLDERDIKGRTPLSYAAESGSAPTVKLLLETGKVDPDSRAYEEFESKGCTPLLFAARKGHEAVVRLLYPQTDRVKLEHHNEHYNKGKALLAAMEYGQEMIVQILIEEAKVDPLFSDEFGHGPLLRAIKADSENMVQLILNTGKIDIDQKLHERSTPISLAIKYGSMNAVRALLKAGADPNITINPIPLLQAALEGNPEMVRLLLENGALPDSKDYRGRDATRYMHLSDAKGTPENIRLIRELLDSYSQRVQRKSGR</sequence>
<dbReference type="Pfam" id="PF23239">
    <property type="entry name" value="DUF7069"/>
    <property type="match status" value="1"/>
</dbReference>